<dbReference type="STRING" id="1676925.ENSPKIP00000012566"/>
<dbReference type="GO" id="GO:0005886">
    <property type="term" value="C:plasma membrane"/>
    <property type="evidence" value="ECO:0007669"/>
    <property type="project" value="TreeGrafter"/>
</dbReference>
<reference evidence="6" key="1">
    <citation type="submission" date="2025-08" db="UniProtKB">
        <authorList>
            <consortium name="Ensembl"/>
        </authorList>
    </citation>
    <scope>IDENTIFICATION</scope>
</reference>
<keyword evidence="3 5" id="KW-1133">Transmembrane helix</keyword>
<sequence length="343" mass="37372">MSCRDIHATNLFAFLIALVSVSGLVVATLVPQWRITHLITFNRNARNVTVYDGLWTKCVKQQGSTGCYLYDTEWYSRVDQLDLRVLQFALPFSLLFSSLSLLLCMCGMCKTACCSTKPDPAPSNGGNCLVNSAGCHLVAGMLLFVAGAIAMAPSVWFLFYTEVLNKRYDRLFANDFAAYVAIGCSGGLLLASLLFMMWYCMCKTLPSPFWPPLPAVSASLSTQPLISNGYPSPVYAPQPLLPQGYAPVPVTEPQIFASVPVTEPQVFAPLQSYAPPLGYAQSVAPAPSTYRPAHCGSEAGFSQAYTTHSYAPSQAYGYGSQRYSRRSRLSTIEIDIPVLTQAN</sequence>
<dbReference type="PANTHER" id="PTHR16703:SF3">
    <property type="entry name" value="CLAUDIN-12"/>
    <property type="match status" value="1"/>
</dbReference>
<comment type="subcellular location">
    <subcellularLocation>
        <location evidence="1">Membrane</location>
        <topology evidence="1">Multi-pass membrane protein</topology>
    </subcellularLocation>
</comment>
<dbReference type="Pfam" id="PF00822">
    <property type="entry name" value="PMP22_Claudin"/>
    <property type="match status" value="1"/>
</dbReference>
<reference evidence="6" key="2">
    <citation type="submission" date="2025-09" db="UniProtKB">
        <authorList>
            <consortium name="Ensembl"/>
        </authorList>
    </citation>
    <scope>IDENTIFICATION</scope>
</reference>
<dbReference type="KEGG" id="pki:111860648"/>
<dbReference type="InterPro" id="IPR013287">
    <property type="entry name" value="Claudin12"/>
</dbReference>
<evidence type="ECO:0000256" key="5">
    <source>
        <dbReference type="SAM" id="Phobius"/>
    </source>
</evidence>
<evidence type="ECO:0000313" key="6">
    <source>
        <dbReference type="Ensembl" id="ENSPKIP00000012566.1"/>
    </source>
</evidence>
<keyword evidence="7" id="KW-1185">Reference proteome</keyword>
<evidence type="ECO:0000256" key="1">
    <source>
        <dbReference type="ARBA" id="ARBA00004141"/>
    </source>
</evidence>
<evidence type="ECO:0000313" key="7">
    <source>
        <dbReference type="Proteomes" id="UP000261540"/>
    </source>
</evidence>
<evidence type="ECO:0000256" key="3">
    <source>
        <dbReference type="ARBA" id="ARBA00022989"/>
    </source>
</evidence>
<protein>
    <submittedName>
        <fullName evidence="6">Claudin 12</fullName>
    </submittedName>
</protein>
<dbReference type="AlphaFoldDB" id="A0A3B3R4F7"/>
<accession>A0A3B3R4F7</accession>
<dbReference type="InterPro" id="IPR004031">
    <property type="entry name" value="PMP22/EMP/MP20/Claudin"/>
</dbReference>
<dbReference type="PANTHER" id="PTHR16703">
    <property type="entry name" value="CLAUDIN-12"/>
    <property type="match status" value="1"/>
</dbReference>
<dbReference type="OrthoDB" id="3031595at2759"/>
<dbReference type="Gene3D" id="1.20.140.150">
    <property type="match status" value="1"/>
</dbReference>
<feature type="transmembrane region" description="Helical" evidence="5">
    <location>
        <begin position="85"/>
        <end position="108"/>
    </location>
</feature>
<evidence type="ECO:0000256" key="4">
    <source>
        <dbReference type="ARBA" id="ARBA00023136"/>
    </source>
</evidence>
<organism evidence="6 7">
    <name type="scientific">Paramormyrops kingsleyae</name>
    <dbReference type="NCBI Taxonomy" id="1676925"/>
    <lineage>
        <taxon>Eukaryota</taxon>
        <taxon>Metazoa</taxon>
        <taxon>Chordata</taxon>
        <taxon>Craniata</taxon>
        <taxon>Vertebrata</taxon>
        <taxon>Euteleostomi</taxon>
        <taxon>Actinopterygii</taxon>
        <taxon>Neopterygii</taxon>
        <taxon>Teleostei</taxon>
        <taxon>Osteoglossocephala</taxon>
        <taxon>Osteoglossomorpha</taxon>
        <taxon>Osteoglossiformes</taxon>
        <taxon>Mormyridae</taxon>
        <taxon>Paramormyrops</taxon>
    </lineage>
</organism>
<evidence type="ECO:0000256" key="2">
    <source>
        <dbReference type="ARBA" id="ARBA00022692"/>
    </source>
</evidence>
<proteinExistence type="predicted"/>
<keyword evidence="4 5" id="KW-0472">Membrane</keyword>
<dbReference type="Ensembl" id="ENSPKIT00000036964.1">
    <property type="protein sequence ID" value="ENSPKIP00000012566.1"/>
    <property type="gene ID" value="ENSPKIG00000000315.1"/>
</dbReference>
<feature type="transmembrane region" description="Helical" evidence="5">
    <location>
        <begin position="12"/>
        <end position="33"/>
    </location>
</feature>
<keyword evidence="2 5" id="KW-0812">Transmembrane</keyword>
<dbReference type="PRINTS" id="PR01872">
    <property type="entry name" value="CLAUDIN12"/>
</dbReference>
<name>A0A3B3R4F7_9TELE</name>
<dbReference type="GeneTree" id="ENSGT00400000022250"/>
<dbReference type="Proteomes" id="UP000261540">
    <property type="component" value="Unplaced"/>
</dbReference>
<feature type="transmembrane region" description="Helical" evidence="5">
    <location>
        <begin position="129"/>
        <end position="156"/>
    </location>
</feature>
<dbReference type="CTD" id="9069"/>
<feature type="transmembrane region" description="Helical" evidence="5">
    <location>
        <begin position="176"/>
        <end position="199"/>
    </location>
</feature>